<accession>A0A4R5UQ97</accession>
<name>A0A4R5UQ97_9RHOB</name>
<organism evidence="1 2">
    <name type="scientific">Antarcticimicrobium luteum</name>
    <dbReference type="NCBI Taxonomy" id="2547397"/>
    <lineage>
        <taxon>Bacteria</taxon>
        <taxon>Pseudomonadati</taxon>
        <taxon>Pseudomonadota</taxon>
        <taxon>Alphaproteobacteria</taxon>
        <taxon>Rhodobacterales</taxon>
        <taxon>Paracoccaceae</taxon>
        <taxon>Antarcticimicrobium</taxon>
    </lineage>
</organism>
<comment type="caution">
    <text evidence="1">The sequence shown here is derived from an EMBL/GenBank/DDBJ whole genome shotgun (WGS) entry which is preliminary data.</text>
</comment>
<evidence type="ECO:0000313" key="1">
    <source>
        <dbReference type="EMBL" id="TDK41219.1"/>
    </source>
</evidence>
<dbReference type="Proteomes" id="UP000295301">
    <property type="component" value="Unassembled WGS sequence"/>
</dbReference>
<keyword evidence="2" id="KW-1185">Reference proteome</keyword>
<evidence type="ECO:0000313" key="2">
    <source>
        <dbReference type="Proteomes" id="UP000295301"/>
    </source>
</evidence>
<proteinExistence type="predicted"/>
<dbReference type="AlphaFoldDB" id="A0A4R5UQ97"/>
<gene>
    <name evidence="1" type="ORF">E1832_21250</name>
</gene>
<reference evidence="1 2" key="1">
    <citation type="submission" date="2019-03" db="EMBL/GenBank/DDBJ databases">
        <title>Ruegeria lutea sp. nov., a novel strain, isolated from marine sediment, the Masan Bay, South Korea.</title>
        <authorList>
            <person name="Kim J."/>
            <person name="Kim D.-Y."/>
            <person name="Lee S.-S."/>
        </authorList>
    </citation>
    <scope>NUCLEOTIDE SEQUENCE [LARGE SCALE GENOMIC DNA]</scope>
    <source>
        <strain evidence="1 2">318-1</strain>
    </source>
</reference>
<sequence length="71" mass="8051">MTEQDIIAEAEHLERQIADADRELRQALQPQLSQILARLESAGAQVPQRLRRLEACLTDEAVEARFDNLPV</sequence>
<dbReference type="EMBL" id="SMUV01000074">
    <property type="protein sequence ID" value="TDK41219.1"/>
    <property type="molecule type" value="Genomic_DNA"/>
</dbReference>
<dbReference type="RefSeq" id="WP_133361787.1">
    <property type="nucleotide sequence ID" value="NZ_SMUV01000074.1"/>
</dbReference>
<dbReference type="OrthoDB" id="7870782at2"/>
<protein>
    <submittedName>
        <fullName evidence="1">Uncharacterized protein</fullName>
    </submittedName>
</protein>